<dbReference type="SUPFAM" id="SSF48371">
    <property type="entry name" value="ARM repeat"/>
    <property type="match status" value="1"/>
</dbReference>
<evidence type="ECO:0000256" key="1">
    <source>
        <dbReference type="ARBA" id="ARBA00004604"/>
    </source>
</evidence>
<dbReference type="Pfam" id="PF25781">
    <property type="entry name" value="TPR_TEX10"/>
    <property type="match status" value="1"/>
</dbReference>
<evidence type="ECO:0000259" key="6">
    <source>
        <dbReference type="Pfam" id="PF12333"/>
    </source>
</evidence>
<dbReference type="KEGG" id="pda:103719516"/>
<dbReference type="PANTHER" id="PTHR16056">
    <property type="entry name" value="REGULATOR OF MICROTUBULE DYNAMICS PROTEIN"/>
    <property type="match status" value="1"/>
</dbReference>
<dbReference type="InterPro" id="IPR024679">
    <property type="entry name" value="Ipi1_N"/>
</dbReference>
<dbReference type="GO" id="GO:0005634">
    <property type="term" value="C:nucleus"/>
    <property type="evidence" value="ECO:0007669"/>
    <property type="project" value="UniProtKB-SubCell"/>
</dbReference>
<protein>
    <submittedName>
        <fullName evidence="9">Testis-expressed protein 10 isoform X1</fullName>
    </submittedName>
</protein>
<dbReference type="PANTHER" id="PTHR16056:SF2">
    <property type="entry name" value="TESTIS-EXPRESSED PROTEIN 10"/>
    <property type="match status" value="1"/>
</dbReference>
<keyword evidence="8" id="KW-1185">Reference proteome</keyword>
<reference evidence="9" key="2">
    <citation type="submission" date="2025-08" db="UniProtKB">
        <authorList>
            <consortium name="RefSeq"/>
        </authorList>
    </citation>
    <scope>IDENTIFICATION</scope>
    <source>
        <tissue evidence="9">Young leaves</tissue>
    </source>
</reference>
<dbReference type="OrthoDB" id="361362at2759"/>
<dbReference type="RefSeq" id="XP_038984218.1">
    <property type="nucleotide sequence ID" value="XM_039128290.1"/>
</dbReference>
<dbReference type="Gene3D" id="1.25.10.10">
    <property type="entry name" value="Leucine-rich Repeat Variant"/>
    <property type="match status" value="1"/>
</dbReference>
<dbReference type="InterPro" id="IPR016024">
    <property type="entry name" value="ARM-type_fold"/>
</dbReference>
<organism evidence="8 9">
    <name type="scientific">Phoenix dactylifera</name>
    <name type="common">Date palm</name>
    <dbReference type="NCBI Taxonomy" id="42345"/>
    <lineage>
        <taxon>Eukaryota</taxon>
        <taxon>Viridiplantae</taxon>
        <taxon>Streptophyta</taxon>
        <taxon>Embryophyta</taxon>
        <taxon>Tracheophyta</taxon>
        <taxon>Spermatophyta</taxon>
        <taxon>Magnoliopsida</taxon>
        <taxon>Liliopsida</taxon>
        <taxon>Arecaceae</taxon>
        <taxon>Coryphoideae</taxon>
        <taxon>Phoeniceae</taxon>
        <taxon>Phoenix</taxon>
    </lineage>
</organism>
<keyword evidence="5" id="KW-0812">Transmembrane</keyword>
<dbReference type="InterPro" id="IPR011989">
    <property type="entry name" value="ARM-like"/>
</dbReference>
<feature type="domain" description="TEX10-like TPR repeats" evidence="7">
    <location>
        <begin position="506"/>
        <end position="636"/>
    </location>
</feature>
<name>A0A8B9AJL8_PHODC</name>
<evidence type="ECO:0000259" key="7">
    <source>
        <dbReference type="Pfam" id="PF25781"/>
    </source>
</evidence>
<evidence type="ECO:0000256" key="2">
    <source>
        <dbReference type="ARBA" id="ARBA00004642"/>
    </source>
</evidence>
<feature type="transmembrane region" description="Helical" evidence="5">
    <location>
        <begin position="142"/>
        <end position="163"/>
    </location>
</feature>
<keyword evidence="5" id="KW-1133">Transmembrane helix</keyword>
<evidence type="ECO:0000256" key="3">
    <source>
        <dbReference type="ARBA" id="ARBA00006427"/>
    </source>
</evidence>
<evidence type="ECO:0000313" key="9">
    <source>
        <dbReference type="RefSeq" id="XP_038984218.1"/>
    </source>
</evidence>
<dbReference type="GeneID" id="103719516"/>
<dbReference type="AlphaFoldDB" id="A0A8B9AJL8"/>
<keyword evidence="4" id="KW-0539">Nucleus</keyword>
<comment type="subcellular location">
    <subcellularLocation>
        <location evidence="1">Nucleus</location>
        <location evidence="1">Nucleolus</location>
    </subcellularLocation>
    <subcellularLocation>
        <location evidence="2">Nucleus</location>
        <location evidence="2">Nucleoplasm</location>
    </subcellularLocation>
</comment>
<proteinExistence type="inferred from homology"/>
<evidence type="ECO:0000313" key="8">
    <source>
        <dbReference type="Proteomes" id="UP000228380"/>
    </source>
</evidence>
<reference evidence="8" key="1">
    <citation type="journal article" date="2019" name="Nat. Commun.">
        <title>Genome-wide association mapping of date palm fruit traits.</title>
        <authorList>
            <person name="Hazzouri K.M."/>
            <person name="Gros-Balthazard M."/>
            <person name="Flowers J.M."/>
            <person name="Copetti D."/>
            <person name="Lemansour A."/>
            <person name="Lebrun M."/>
            <person name="Masmoudi K."/>
            <person name="Ferrand S."/>
            <person name="Dhar M.I."/>
            <person name="Fresquez Z.A."/>
            <person name="Rosas U."/>
            <person name="Zhang J."/>
            <person name="Talag J."/>
            <person name="Lee S."/>
            <person name="Kudrna D."/>
            <person name="Powell R.F."/>
            <person name="Leitch I.J."/>
            <person name="Krueger R.R."/>
            <person name="Wing R.A."/>
            <person name="Amiri K.M.A."/>
            <person name="Purugganan M.D."/>
        </authorList>
    </citation>
    <scope>NUCLEOTIDE SEQUENCE [LARGE SCALE GENOMIC DNA]</scope>
    <source>
        <strain evidence="8">cv. Khalas</strain>
    </source>
</reference>
<comment type="similarity">
    <text evidence="3">Belongs to the IPI1/TEX10 family.</text>
</comment>
<accession>A0A8B9AJL8</accession>
<evidence type="ECO:0000256" key="4">
    <source>
        <dbReference type="ARBA" id="ARBA00023242"/>
    </source>
</evidence>
<keyword evidence="5" id="KW-0472">Membrane</keyword>
<dbReference type="FunFam" id="1.25.10.10:FF:000348">
    <property type="entry name" value="uncharacterized protein LOC106763108 isoform X2"/>
    <property type="match status" value="1"/>
</dbReference>
<evidence type="ECO:0000256" key="5">
    <source>
        <dbReference type="SAM" id="Phobius"/>
    </source>
</evidence>
<sequence length="906" mass="103047">MVRSKAAPKKPKRGVDFKKIKRKIGRKLPPPKNATNTQIKSKAIVLPEQSVASERVGLAVSKKGLTLRELLQQTSHHNAKIRKAALTGIKDLVLKHPSELKLHKLAIIEKLRERICDNDKVVGETLYQLLKTVIFPSSKEDITGAVISLLMAYIFNAMTHMAIDIRLMAFKFFELVVLSYPFSFMLYAEKVLDYYIDILRNNQIYLQEKNKLKNTLGGLVQCLSLLASKNEKEDRLHEENQNIVEKKRLHTFELEIYKDDAGISSIDKKLLDLVPILINCFQESTTLIRAMPIIDAQSFDCMLCTLQCINLAVKIVVHKIKKPFVSTGPFPPSLSDGPDMMRSSMFVYLKKLWEIFPVVQMHQSAEKEDDRYFTLNVGITEIFLHLSEWINDGTLATEKFLEFIENFLLGQVISSAGTHLLPKKVHVEKHLGSVLPFIPGLISQVTGSWKTSLLEGFTGAFKNCKVDSKLILAYLSALEEMLLPMENQSLLSFTFSYPDLLSYQIAWIQELPKILLQLGDKHPSVSKVVLKLILKIGQSSLPDSPLSLEYDYLQWPLREFYSTRRFSVIAGTIQYGPFTKLPNDCQEVALCCLYYFSNLSSDFLKSLTYCCLCDDLEPLILLRIIEVLHSSYKAGHVQISDQIGFLVTLVARFRVFPEIFISEGICMENEGKVSNQKTFKSVTGAVFTCLSQMGDNSLILKLLCKNIFNEISQKPPLDNIHGLLRMINVLDTRPTKLPEEDISSLSSYLSSYMVDAASYIPENVDVAVHSDGISIYQYYFQPCIFLFYRSDRLLYYILKFLDSLIIEDNMLLSSSSDVKSASEPLRRVHAVTFILIFMHNDGRLHRSLSSSEATVKCILQNICKLLGSSKFSMTLEERHRIQSLFDHLKTRVCKLHCWDVGDLEKV</sequence>
<gene>
    <name evidence="9" type="primary">LOC103719516</name>
</gene>
<feature type="domain" description="Pre-rRNA-processing protein Ipi1 N-terminal" evidence="6">
    <location>
        <begin position="147"/>
        <end position="222"/>
    </location>
</feature>
<dbReference type="Proteomes" id="UP000228380">
    <property type="component" value="Chromosome 7"/>
</dbReference>
<dbReference type="InterPro" id="IPR057949">
    <property type="entry name" value="TPR_TEX10"/>
</dbReference>
<dbReference type="Pfam" id="PF12333">
    <property type="entry name" value="Ipi1_N"/>
    <property type="match status" value="1"/>
</dbReference>